<evidence type="ECO:0000313" key="3">
    <source>
        <dbReference type="EMBL" id="TQV75193.1"/>
    </source>
</evidence>
<dbReference type="PANTHER" id="PTHR36927:SF3">
    <property type="entry name" value="GLUCANS BIOSYNTHESIS PROTEIN C"/>
    <property type="match status" value="1"/>
</dbReference>
<evidence type="ECO:0000259" key="2">
    <source>
        <dbReference type="Pfam" id="PF01757"/>
    </source>
</evidence>
<dbReference type="Proteomes" id="UP000317839">
    <property type="component" value="Unassembled WGS sequence"/>
</dbReference>
<keyword evidence="3" id="KW-0808">Transferase</keyword>
<feature type="transmembrane region" description="Helical" evidence="1">
    <location>
        <begin position="393"/>
        <end position="414"/>
    </location>
</feature>
<dbReference type="EMBL" id="VIKR01000002">
    <property type="protein sequence ID" value="TQV75193.1"/>
    <property type="molecule type" value="Genomic_DNA"/>
</dbReference>
<dbReference type="RefSeq" id="WP_142941810.1">
    <property type="nucleotide sequence ID" value="NZ_VIKR01000002.1"/>
</dbReference>
<proteinExistence type="predicted"/>
<feature type="transmembrane region" description="Helical" evidence="1">
    <location>
        <begin position="201"/>
        <end position="219"/>
    </location>
</feature>
<dbReference type="AlphaFoldDB" id="A0A545TD92"/>
<dbReference type="GO" id="GO:0016747">
    <property type="term" value="F:acyltransferase activity, transferring groups other than amino-acyl groups"/>
    <property type="evidence" value="ECO:0007669"/>
    <property type="project" value="InterPro"/>
</dbReference>
<dbReference type="InterPro" id="IPR002656">
    <property type="entry name" value="Acyl_transf_3_dom"/>
</dbReference>
<feature type="transmembrane region" description="Helical" evidence="1">
    <location>
        <begin position="255"/>
        <end position="272"/>
    </location>
</feature>
<feature type="domain" description="Acyltransferase 3" evidence="2">
    <location>
        <begin position="21"/>
        <end position="368"/>
    </location>
</feature>
<keyword evidence="3" id="KW-0012">Acyltransferase</keyword>
<feature type="transmembrane region" description="Helical" evidence="1">
    <location>
        <begin position="225"/>
        <end position="243"/>
    </location>
</feature>
<evidence type="ECO:0000313" key="4">
    <source>
        <dbReference type="Proteomes" id="UP000317839"/>
    </source>
</evidence>
<feature type="transmembrane region" description="Helical" evidence="1">
    <location>
        <begin position="355"/>
        <end position="372"/>
    </location>
</feature>
<feature type="transmembrane region" description="Helical" evidence="1">
    <location>
        <begin position="284"/>
        <end position="304"/>
    </location>
</feature>
<protein>
    <submittedName>
        <fullName evidence="3">Acyltransferase family protein</fullName>
    </submittedName>
</protein>
<feature type="transmembrane region" description="Helical" evidence="1">
    <location>
        <begin position="25"/>
        <end position="44"/>
    </location>
</feature>
<dbReference type="InterPro" id="IPR050623">
    <property type="entry name" value="Glucan_succinyl_AcylTrfase"/>
</dbReference>
<feature type="transmembrane region" description="Helical" evidence="1">
    <location>
        <begin position="103"/>
        <end position="121"/>
    </location>
</feature>
<keyword evidence="4" id="KW-1185">Reference proteome</keyword>
<feature type="transmembrane region" description="Helical" evidence="1">
    <location>
        <begin position="170"/>
        <end position="189"/>
    </location>
</feature>
<evidence type="ECO:0000256" key="1">
    <source>
        <dbReference type="SAM" id="Phobius"/>
    </source>
</evidence>
<feature type="transmembrane region" description="Helical" evidence="1">
    <location>
        <begin position="73"/>
        <end position="91"/>
    </location>
</feature>
<organism evidence="3 4">
    <name type="scientific">Aliikangiella marina</name>
    <dbReference type="NCBI Taxonomy" id="1712262"/>
    <lineage>
        <taxon>Bacteria</taxon>
        <taxon>Pseudomonadati</taxon>
        <taxon>Pseudomonadota</taxon>
        <taxon>Gammaproteobacteria</taxon>
        <taxon>Oceanospirillales</taxon>
        <taxon>Pleioneaceae</taxon>
        <taxon>Aliikangiella</taxon>
    </lineage>
</organism>
<dbReference type="Pfam" id="PF01757">
    <property type="entry name" value="Acyl_transf_3"/>
    <property type="match status" value="1"/>
</dbReference>
<keyword evidence="1" id="KW-0812">Transmembrane</keyword>
<dbReference type="PANTHER" id="PTHR36927">
    <property type="entry name" value="BLR4337 PROTEIN"/>
    <property type="match status" value="1"/>
</dbReference>
<keyword evidence="1" id="KW-0472">Membrane</keyword>
<comment type="caution">
    <text evidence="3">The sequence shown here is derived from an EMBL/GenBank/DDBJ whole genome shotgun (WGS) entry which is preliminary data.</text>
</comment>
<sequence length="415" mass="48370">MITKLSQYFLPDTSSLSGRRYDLDWLRVLAFGLLIFYHVGMLYVENWGFHVKSQYLSISLEGVMLLVNPWRMLILWFISGVAIRFILAKVSLGRFVVMRSYRLLLPLLFGVLVVVPPQLYYEMTANGDLAMNYWQFYQAFFDLDNPIFEKYQAGIWPHIDVNHLWYLRELWVFSLYLIVLLPLLNANWFESLIDRFEKISGIFQIAIALIPVALIQFLLDGDREIFGFLFVVYGYIFAGRTLLWQKLAQNATRLLFIAIVTYLLFVSFYYLVWLKTGRESSSGLLIFGYLIYSFDRLIWLLAILGLSYRFLSHNSEKLTYLSEAVYPYYILHQTFIIVLGYELTQLNLGGTIESILVLVLTFALCGLSYEIIRRIEFLRPLFGLKLQKEYQVVWRYAGGTVAALLVLATGLEILI</sequence>
<accession>A0A545TD92</accession>
<dbReference type="OrthoDB" id="9809782at2"/>
<reference evidence="3 4" key="1">
    <citation type="submission" date="2019-06" db="EMBL/GenBank/DDBJ databases">
        <title>Draft genome of Aliikangiella marina GYP-15.</title>
        <authorList>
            <person name="Wang G."/>
        </authorList>
    </citation>
    <scope>NUCLEOTIDE SEQUENCE [LARGE SCALE GENOMIC DNA]</scope>
    <source>
        <strain evidence="3 4">GYP-15</strain>
    </source>
</reference>
<gene>
    <name evidence="3" type="ORF">FLL45_09650</name>
</gene>
<name>A0A545TD92_9GAMM</name>
<feature type="transmembrane region" description="Helical" evidence="1">
    <location>
        <begin position="325"/>
        <end position="343"/>
    </location>
</feature>
<keyword evidence="1" id="KW-1133">Transmembrane helix</keyword>